<gene>
    <name evidence="8" type="ORF">EPI10_028434</name>
</gene>
<dbReference type="PANTHER" id="PTHR37984:SF5">
    <property type="entry name" value="PROTEIN NYNRIN-LIKE"/>
    <property type="match status" value="1"/>
</dbReference>
<reference evidence="9" key="1">
    <citation type="journal article" date="2019" name="Plant Biotechnol. J.">
        <title>Genome sequencing of the Australian wild diploid species Gossypium australe highlights disease resistance and delayed gland morphogenesis.</title>
        <authorList>
            <person name="Cai Y."/>
            <person name="Cai X."/>
            <person name="Wang Q."/>
            <person name="Wang P."/>
            <person name="Zhang Y."/>
            <person name="Cai C."/>
            <person name="Xu Y."/>
            <person name="Wang K."/>
            <person name="Zhou Z."/>
            <person name="Wang C."/>
            <person name="Geng S."/>
            <person name="Li B."/>
            <person name="Dong Q."/>
            <person name="Hou Y."/>
            <person name="Wang H."/>
            <person name="Ai P."/>
            <person name="Liu Z."/>
            <person name="Yi F."/>
            <person name="Sun M."/>
            <person name="An G."/>
            <person name="Cheng J."/>
            <person name="Zhang Y."/>
            <person name="Shi Q."/>
            <person name="Xie Y."/>
            <person name="Shi X."/>
            <person name="Chang Y."/>
            <person name="Huang F."/>
            <person name="Chen Y."/>
            <person name="Hong S."/>
            <person name="Mi L."/>
            <person name="Sun Q."/>
            <person name="Zhang L."/>
            <person name="Zhou B."/>
            <person name="Peng R."/>
            <person name="Zhang X."/>
            <person name="Liu F."/>
        </authorList>
    </citation>
    <scope>NUCLEOTIDE SEQUENCE [LARGE SCALE GENOMIC DNA]</scope>
    <source>
        <strain evidence="9">cv. PA1801</strain>
    </source>
</reference>
<dbReference type="SUPFAM" id="SSF56672">
    <property type="entry name" value="DNA/RNA polymerases"/>
    <property type="match status" value="1"/>
</dbReference>
<keyword evidence="9" id="KW-1185">Reference proteome</keyword>
<proteinExistence type="predicted"/>
<dbReference type="FunFam" id="3.30.70.270:FF:000020">
    <property type="entry name" value="Transposon Tf2-6 polyprotein-like Protein"/>
    <property type="match status" value="1"/>
</dbReference>
<evidence type="ECO:0000256" key="2">
    <source>
        <dbReference type="ARBA" id="ARBA00022695"/>
    </source>
</evidence>
<evidence type="ECO:0000313" key="8">
    <source>
        <dbReference type="EMBL" id="KAA3461899.1"/>
    </source>
</evidence>
<evidence type="ECO:0000256" key="5">
    <source>
        <dbReference type="ARBA" id="ARBA00022801"/>
    </source>
</evidence>
<feature type="domain" description="Reverse transcriptase" evidence="7">
    <location>
        <begin position="1"/>
        <end position="109"/>
    </location>
</feature>
<dbReference type="CDD" id="cd09274">
    <property type="entry name" value="RNase_HI_RT_Ty3"/>
    <property type="match status" value="1"/>
</dbReference>
<keyword evidence="6" id="KW-0695">RNA-directed DNA polymerase</keyword>
<dbReference type="PANTHER" id="PTHR37984">
    <property type="entry name" value="PROTEIN CBG26694"/>
    <property type="match status" value="1"/>
</dbReference>
<dbReference type="InterPro" id="IPR050951">
    <property type="entry name" value="Retrovirus_Pol_polyprotein"/>
</dbReference>
<evidence type="ECO:0000256" key="1">
    <source>
        <dbReference type="ARBA" id="ARBA00022679"/>
    </source>
</evidence>
<dbReference type="InterPro" id="IPR000477">
    <property type="entry name" value="RT_dom"/>
</dbReference>
<name>A0A5B6UVV8_9ROSI</name>
<evidence type="ECO:0000256" key="3">
    <source>
        <dbReference type="ARBA" id="ARBA00022722"/>
    </source>
</evidence>
<evidence type="ECO:0000256" key="6">
    <source>
        <dbReference type="ARBA" id="ARBA00022918"/>
    </source>
</evidence>
<keyword evidence="2" id="KW-0548">Nucleotidyltransferase</keyword>
<accession>A0A5B6UVV8</accession>
<evidence type="ECO:0000259" key="7">
    <source>
        <dbReference type="PROSITE" id="PS50878"/>
    </source>
</evidence>
<dbReference type="GO" id="GO:0016787">
    <property type="term" value="F:hydrolase activity"/>
    <property type="evidence" value="ECO:0007669"/>
    <property type="project" value="UniProtKB-KW"/>
</dbReference>
<dbReference type="Pfam" id="PF17917">
    <property type="entry name" value="RT_RNaseH"/>
    <property type="match status" value="1"/>
</dbReference>
<evidence type="ECO:0000256" key="4">
    <source>
        <dbReference type="ARBA" id="ARBA00022759"/>
    </source>
</evidence>
<dbReference type="EMBL" id="SMMG02000009">
    <property type="protein sequence ID" value="KAA3461899.1"/>
    <property type="molecule type" value="Genomic_DNA"/>
</dbReference>
<evidence type="ECO:0000313" key="9">
    <source>
        <dbReference type="Proteomes" id="UP000325315"/>
    </source>
</evidence>
<dbReference type="Pfam" id="PF00078">
    <property type="entry name" value="RVT_1"/>
    <property type="match status" value="1"/>
</dbReference>
<keyword evidence="5" id="KW-0378">Hydrolase</keyword>
<keyword evidence="1" id="KW-0808">Transferase</keyword>
<dbReference type="InterPro" id="IPR043502">
    <property type="entry name" value="DNA/RNA_pol_sf"/>
</dbReference>
<protein>
    <submittedName>
        <fullName evidence="8">DNA/RNA polymerases superfamily protein</fullName>
    </submittedName>
</protein>
<dbReference type="AlphaFoldDB" id="A0A5B6UVV8"/>
<comment type="caution">
    <text evidence="8">The sequence shown here is derived from an EMBL/GenBank/DDBJ whole genome shotgun (WGS) entry which is preliminary data.</text>
</comment>
<dbReference type="Proteomes" id="UP000325315">
    <property type="component" value="Unassembled WGS sequence"/>
</dbReference>
<dbReference type="Gene3D" id="3.30.70.270">
    <property type="match status" value="2"/>
</dbReference>
<organism evidence="8 9">
    <name type="scientific">Gossypium australe</name>
    <dbReference type="NCBI Taxonomy" id="47621"/>
    <lineage>
        <taxon>Eukaryota</taxon>
        <taxon>Viridiplantae</taxon>
        <taxon>Streptophyta</taxon>
        <taxon>Embryophyta</taxon>
        <taxon>Tracheophyta</taxon>
        <taxon>Spermatophyta</taxon>
        <taxon>Magnoliopsida</taxon>
        <taxon>eudicotyledons</taxon>
        <taxon>Gunneridae</taxon>
        <taxon>Pentapetalae</taxon>
        <taxon>rosids</taxon>
        <taxon>malvids</taxon>
        <taxon>Malvales</taxon>
        <taxon>Malvaceae</taxon>
        <taxon>Malvoideae</taxon>
        <taxon>Gossypium</taxon>
    </lineage>
</organism>
<dbReference type="InterPro" id="IPR043128">
    <property type="entry name" value="Rev_trsase/Diguanyl_cyclase"/>
</dbReference>
<dbReference type="PROSITE" id="PS50878">
    <property type="entry name" value="RT_POL"/>
    <property type="match status" value="1"/>
</dbReference>
<dbReference type="OrthoDB" id="661860at2759"/>
<keyword evidence="4" id="KW-0255">Endonuclease</keyword>
<dbReference type="GO" id="GO:0003964">
    <property type="term" value="F:RNA-directed DNA polymerase activity"/>
    <property type="evidence" value="ECO:0007669"/>
    <property type="project" value="UniProtKB-KW"/>
</dbReference>
<keyword evidence="3" id="KW-0540">Nuclease</keyword>
<dbReference type="InterPro" id="IPR041373">
    <property type="entry name" value="RT_RNaseH"/>
</dbReference>
<sequence length="328" mass="38420">MSFGLTNAPIAFMDLMNRVFHPYLDRFIVVFIDDILIYSLNETYHPEFLRTVLQTLRKKQLYAKLKVGFLGHVISIDGIRVYSNKISVIVDWKFPKNVFEVRSFLGLVLYYWCFVKKNSIIASPMAKLLQKDVNFIWSDKYLKNFDQLKNMLTEAPVLTQPEIGKEFTIYSDASLCGLVNGKVIAYATSQLKPHEQNYLTHDLELVVVVFALKFCQHYLYSEKCHIYTDYKSLKYLMTQKEWNLRLRIWFELLKDYDLVIDYHSGKANIVTNALSQKSLLVKSGQKTYFCIRVYGCLYFRDQLCVSNDSGLKRELLNEAHNSIYLIHP</sequence>
<dbReference type="GO" id="GO:0004519">
    <property type="term" value="F:endonuclease activity"/>
    <property type="evidence" value="ECO:0007669"/>
    <property type="project" value="UniProtKB-KW"/>
</dbReference>